<dbReference type="HOGENOM" id="CLU_1259559_0_0_10"/>
<dbReference type="Proteomes" id="UP000007590">
    <property type="component" value="Chromosome"/>
</dbReference>
<keyword evidence="2" id="KW-1185">Reference proteome</keyword>
<dbReference type="PROSITE" id="PS51257">
    <property type="entry name" value="PROKAR_LIPOPROTEIN"/>
    <property type="match status" value="1"/>
</dbReference>
<gene>
    <name evidence="1" type="ordered locus">Solca_3581</name>
</gene>
<dbReference type="EMBL" id="CP003349">
    <property type="protein sequence ID" value="AFD08585.1"/>
    <property type="molecule type" value="Genomic_DNA"/>
</dbReference>
<name>H8KSN4_SOLCM</name>
<dbReference type="eggNOG" id="ENOG5033QGD">
    <property type="taxonomic scope" value="Bacteria"/>
</dbReference>
<organism evidence="1 2">
    <name type="scientific">Solitalea canadensis (strain ATCC 29591 / DSM 3403 / JCM 21819 / LMG 8368 / NBRC 15130 / NCIMB 12057 / USAM 9D)</name>
    <name type="common">Flexibacter canadensis</name>
    <dbReference type="NCBI Taxonomy" id="929556"/>
    <lineage>
        <taxon>Bacteria</taxon>
        <taxon>Pseudomonadati</taxon>
        <taxon>Bacteroidota</taxon>
        <taxon>Sphingobacteriia</taxon>
        <taxon>Sphingobacteriales</taxon>
        <taxon>Sphingobacteriaceae</taxon>
        <taxon>Solitalea</taxon>
    </lineage>
</organism>
<reference evidence="1" key="1">
    <citation type="submission" date="2012-02" db="EMBL/GenBank/DDBJ databases">
        <title>The complete genome of Solitalea canadensis DSM 3403.</title>
        <authorList>
            <consortium name="US DOE Joint Genome Institute (JGI-PGF)"/>
            <person name="Lucas S."/>
            <person name="Copeland A."/>
            <person name="Lapidus A."/>
            <person name="Glavina del Rio T."/>
            <person name="Dalin E."/>
            <person name="Tice H."/>
            <person name="Bruce D."/>
            <person name="Goodwin L."/>
            <person name="Pitluck S."/>
            <person name="Peters L."/>
            <person name="Ovchinnikova G."/>
            <person name="Lu M."/>
            <person name="Kyrpides N."/>
            <person name="Mavromatis K."/>
            <person name="Ivanova N."/>
            <person name="Brettin T."/>
            <person name="Detter J.C."/>
            <person name="Han C."/>
            <person name="Larimer F."/>
            <person name="Land M."/>
            <person name="Hauser L."/>
            <person name="Markowitz V."/>
            <person name="Cheng J.-F."/>
            <person name="Hugenholtz P."/>
            <person name="Woyke T."/>
            <person name="Wu D."/>
            <person name="Spring S."/>
            <person name="Schroeder M."/>
            <person name="Kopitz M."/>
            <person name="Brambilla E."/>
            <person name="Klenk H.-P."/>
            <person name="Eisen J.A."/>
        </authorList>
    </citation>
    <scope>NUCLEOTIDE SEQUENCE</scope>
    <source>
        <strain evidence="1">DSM 3403</strain>
    </source>
</reference>
<evidence type="ECO:0000313" key="1">
    <source>
        <dbReference type="EMBL" id="AFD08585.1"/>
    </source>
</evidence>
<dbReference type="RefSeq" id="WP_014681808.1">
    <property type="nucleotide sequence ID" value="NC_017770.1"/>
</dbReference>
<accession>H8KSN4</accession>
<dbReference type="KEGG" id="scn:Solca_3581"/>
<dbReference type="AlphaFoldDB" id="H8KSN4"/>
<dbReference type="OrthoDB" id="1374498at2"/>
<sequence>MIKRLTFSLLILGLFSCRQITHKNERIGKDEVKITWVENLSGDFSFRNNWDYPEGVYMNEFGQLSCDGICPPETDRMKDENGKILRDSLTAFYRLVDTTHKFYSIHSEARCYEWAGTNFISANKVSVDTVACFTANNAATHTSLNLKIANDKCIPTIELNSITNAGTKTYSYKRGAIKIDKNMWDKGVLKAEFDFEFNHQESSKEPMYWKGKIYTSINAK</sequence>
<dbReference type="STRING" id="929556.Solca_3581"/>
<evidence type="ECO:0000313" key="2">
    <source>
        <dbReference type="Proteomes" id="UP000007590"/>
    </source>
</evidence>
<evidence type="ECO:0008006" key="3">
    <source>
        <dbReference type="Google" id="ProtNLM"/>
    </source>
</evidence>
<protein>
    <recommendedName>
        <fullName evidence="3">Lipoprotein</fullName>
    </recommendedName>
</protein>
<proteinExistence type="predicted"/>